<gene>
    <name evidence="2" type="ORF">BFC17_12155</name>
</gene>
<feature type="domain" description="VOC" evidence="1">
    <location>
        <begin position="1"/>
        <end position="121"/>
    </location>
</feature>
<accession>A0A1E8FHV9</accession>
<keyword evidence="3" id="KW-1185">Reference proteome</keyword>
<evidence type="ECO:0000259" key="1">
    <source>
        <dbReference type="PROSITE" id="PS51819"/>
    </source>
</evidence>
<dbReference type="InterPro" id="IPR004360">
    <property type="entry name" value="Glyas_Fos-R_dOase_dom"/>
</dbReference>
<dbReference type="STRING" id="1856405.BFC17_12155"/>
<name>A0A1E8FHV9_9ALTE</name>
<comment type="caution">
    <text evidence="2">The sequence shown here is derived from an EMBL/GenBank/DDBJ whole genome shotgun (WGS) entry which is preliminary data.</text>
</comment>
<dbReference type="OrthoDB" id="9800438at2"/>
<dbReference type="PANTHER" id="PTHR35006">
    <property type="entry name" value="GLYOXALASE FAMILY PROTEIN (AFU_ORTHOLOGUE AFUA_5G14830)"/>
    <property type="match status" value="1"/>
</dbReference>
<dbReference type="Proteomes" id="UP000176037">
    <property type="component" value="Unassembled WGS sequence"/>
</dbReference>
<protein>
    <submittedName>
        <fullName evidence="2">Glyoxalase</fullName>
    </submittedName>
</protein>
<reference evidence="2 3" key="1">
    <citation type="submission" date="2016-09" db="EMBL/GenBank/DDBJ databases">
        <title>Alteromonas lipolytica, a new species isolated from sea water.</title>
        <authorList>
            <person name="Wu Y.-H."/>
            <person name="Cheng H."/>
            <person name="Xu X.-W."/>
        </authorList>
    </citation>
    <scope>NUCLEOTIDE SEQUENCE [LARGE SCALE GENOMIC DNA]</scope>
    <source>
        <strain evidence="2 3">JW12</strain>
    </source>
</reference>
<evidence type="ECO:0000313" key="2">
    <source>
        <dbReference type="EMBL" id="OFI35511.1"/>
    </source>
</evidence>
<proteinExistence type="predicted"/>
<dbReference type="EMBL" id="MJIC01000009">
    <property type="protein sequence ID" value="OFI35511.1"/>
    <property type="molecule type" value="Genomic_DNA"/>
</dbReference>
<dbReference type="RefSeq" id="WP_070175255.1">
    <property type="nucleotide sequence ID" value="NZ_BMJR01000006.1"/>
</dbReference>
<dbReference type="AlphaFoldDB" id="A0A1E8FHV9"/>
<dbReference type="PANTHER" id="PTHR35006:SF1">
    <property type="entry name" value="BLL2941 PROTEIN"/>
    <property type="match status" value="1"/>
</dbReference>
<dbReference type="Pfam" id="PF00903">
    <property type="entry name" value="Glyoxalase"/>
    <property type="match status" value="1"/>
</dbReference>
<sequence>MIAYTIVGTNNIERAAAFYDELLGLAGAQRAIDAPRMIAWGNNPAAPMFAIATPYDEKPATVGNGSMVAIAATDPDQVKAFYTKAIELGGTDEGEPGIRMEAYYCAYVRDLDGNKLNFFCMAK</sequence>
<dbReference type="CDD" id="cd07262">
    <property type="entry name" value="VOC_like"/>
    <property type="match status" value="1"/>
</dbReference>
<evidence type="ECO:0000313" key="3">
    <source>
        <dbReference type="Proteomes" id="UP000176037"/>
    </source>
</evidence>
<dbReference type="InterPro" id="IPR037523">
    <property type="entry name" value="VOC_core"/>
</dbReference>
<dbReference type="PROSITE" id="PS51819">
    <property type="entry name" value="VOC"/>
    <property type="match status" value="1"/>
</dbReference>
<dbReference type="Gene3D" id="3.10.180.10">
    <property type="entry name" value="2,3-Dihydroxybiphenyl 1,2-Dioxygenase, domain 1"/>
    <property type="match status" value="1"/>
</dbReference>
<dbReference type="InterPro" id="IPR029068">
    <property type="entry name" value="Glyas_Bleomycin-R_OHBP_Dase"/>
</dbReference>
<organism evidence="2 3">
    <name type="scientific">Alteromonas lipolytica</name>
    <dbReference type="NCBI Taxonomy" id="1856405"/>
    <lineage>
        <taxon>Bacteria</taxon>
        <taxon>Pseudomonadati</taxon>
        <taxon>Pseudomonadota</taxon>
        <taxon>Gammaproteobacteria</taxon>
        <taxon>Alteromonadales</taxon>
        <taxon>Alteromonadaceae</taxon>
        <taxon>Alteromonas/Salinimonas group</taxon>
        <taxon>Alteromonas</taxon>
    </lineage>
</organism>
<dbReference type="SUPFAM" id="SSF54593">
    <property type="entry name" value="Glyoxalase/Bleomycin resistance protein/Dihydroxybiphenyl dioxygenase"/>
    <property type="match status" value="1"/>
</dbReference>